<comment type="similarity">
    <text evidence="2">Belongs to the NlpA lipoprotein family.</text>
</comment>
<gene>
    <name evidence="8" type="ORF">HDA30_000640</name>
</gene>
<feature type="signal peptide" evidence="7">
    <location>
        <begin position="1"/>
        <end position="36"/>
    </location>
</feature>
<dbReference type="InterPro" id="IPR006311">
    <property type="entry name" value="TAT_signal"/>
</dbReference>
<dbReference type="PROSITE" id="PS51318">
    <property type="entry name" value="TAT"/>
    <property type="match status" value="1"/>
</dbReference>
<dbReference type="Pfam" id="PF03180">
    <property type="entry name" value="Lipoprotein_9"/>
    <property type="match status" value="1"/>
</dbReference>
<evidence type="ECO:0000256" key="4">
    <source>
        <dbReference type="ARBA" id="ARBA00023136"/>
    </source>
</evidence>
<dbReference type="AlphaFoldDB" id="A0A7W7GN37"/>
<dbReference type="RefSeq" id="WP_288817822.1">
    <property type="nucleotide sequence ID" value="NZ_JACHNA010000001.1"/>
</dbReference>
<evidence type="ECO:0000256" key="2">
    <source>
        <dbReference type="ARBA" id="ARBA00008973"/>
    </source>
</evidence>
<keyword evidence="4" id="KW-0472">Membrane</keyword>
<dbReference type="GO" id="GO:0016020">
    <property type="term" value="C:membrane"/>
    <property type="evidence" value="ECO:0007669"/>
    <property type="project" value="UniProtKB-SubCell"/>
</dbReference>
<evidence type="ECO:0000256" key="1">
    <source>
        <dbReference type="ARBA" id="ARBA00004635"/>
    </source>
</evidence>
<accession>A0A7W7GN37</accession>
<evidence type="ECO:0000256" key="6">
    <source>
        <dbReference type="ARBA" id="ARBA00023288"/>
    </source>
</evidence>
<keyword evidence="3 7" id="KW-0732">Signal</keyword>
<dbReference type="Gene3D" id="3.40.190.10">
    <property type="entry name" value="Periplasmic binding protein-like II"/>
    <property type="match status" value="2"/>
</dbReference>
<dbReference type="EMBL" id="JACHNA010000001">
    <property type="protein sequence ID" value="MBB4735132.1"/>
    <property type="molecule type" value="Genomic_DNA"/>
</dbReference>
<dbReference type="Proteomes" id="UP000540191">
    <property type="component" value="Unassembled WGS sequence"/>
</dbReference>
<dbReference type="PANTHER" id="PTHR30429">
    <property type="entry name" value="D-METHIONINE-BINDING LIPOPROTEIN METQ"/>
    <property type="match status" value="1"/>
</dbReference>
<sequence>MSHIPSSASALTRRSFGGLSLAAVGAFALTACNSQADDGKGGGNTVRVGVVNENEVHRKLVEVAKQKHGIEVKLVAFTDYTQPNPALTNNDVDLNWFQHIAYLADYNEASGEDLTMIGTTEIIPLPLYSKKRQSVEEFEKGDTVAVPNDTVNQGRALNVLANAGLITLKSESLRPEIRDVDEAASTVKVQAVSAEQTVNALESVAGAVINNTYSADAGLDPKTALTEDDPKDEAARPFVNGFAVRTKDKDNETYKKVAALYHDEAVLAESAKLSKDTSVAVELSEKEIKDVLTKYQDAIAAEGN</sequence>
<feature type="chain" id="PRO_5030517769" evidence="7">
    <location>
        <begin position="37"/>
        <end position="304"/>
    </location>
</feature>
<organism evidence="8 9">
    <name type="scientific">Micrococcus cohnii</name>
    <dbReference type="NCBI Taxonomy" id="993416"/>
    <lineage>
        <taxon>Bacteria</taxon>
        <taxon>Bacillati</taxon>
        <taxon>Actinomycetota</taxon>
        <taxon>Actinomycetes</taxon>
        <taxon>Micrococcales</taxon>
        <taxon>Micrococcaceae</taxon>
        <taxon>Micrococcus</taxon>
    </lineage>
</organism>
<comment type="subcellular location">
    <subcellularLocation>
        <location evidence="1">Membrane</location>
        <topology evidence="1">Lipid-anchor</topology>
    </subcellularLocation>
</comment>
<evidence type="ECO:0000256" key="3">
    <source>
        <dbReference type="ARBA" id="ARBA00022729"/>
    </source>
</evidence>
<evidence type="ECO:0000256" key="5">
    <source>
        <dbReference type="ARBA" id="ARBA00023139"/>
    </source>
</evidence>
<dbReference type="InterPro" id="IPR004872">
    <property type="entry name" value="Lipoprotein_NlpA"/>
</dbReference>
<keyword evidence="6" id="KW-0449">Lipoprotein</keyword>
<name>A0A7W7GN37_9MICC</name>
<evidence type="ECO:0000313" key="9">
    <source>
        <dbReference type="Proteomes" id="UP000540191"/>
    </source>
</evidence>
<comment type="caution">
    <text evidence="8">The sequence shown here is derived from an EMBL/GenBank/DDBJ whole genome shotgun (WGS) entry which is preliminary data.</text>
</comment>
<evidence type="ECO:0000256" key="7">
    <source>
        <dbReference type="SAM" id="SignalP"/>
    </source>
</evidence>
<proteinExistence type="inferred from homology"/>
<evidence type="ECO:0000313" key="8">
    <source>
        <dbReference type="EMBL" id="MBB4735132.1"/>
    </source>
</evidence>
<keyword evidence="9" id="KW-1185">Reference proteome</keyword>
<dbReference type="SUPFAM" id="SSF53850">
    <property type="entry name" value="Periplasmic binding protein-like II"/>
    <property type="match status" value="1"/>
</dbReference>
<reference evidence="8 9" key="1">
    <citation type="submission" date="2020-08" db="EMBL/GenBank/DDBJ databases">
        <title>Sequencing the genomes of 1000 actinobacteria strains.</title>
        <authorList>
            <person name="Klenk H.-P."/>
        </authorList>
    </citation>
    <scope>NUCLEOTIDE SEQUENCE [LARGE SCALE GENOMIC DNA]</scope>
    <source>
        <strain evidence="8 9">DSM 23974</strain>
    </source>
</reference>
<dbReference type="PANTHER" id="PTHR30429:SF3">
    <property type="entry name" value="LIPOPROTEIN"/>
    <property type="match status" value="1"/>
</dbReference>
<protein>
    <submittedName>
        <fullName evidence="8">D-methionine transport system substrate-binding protein</fullName>
    </submittedName>
</protein>
<keyword evidence="5" id="KW-0564">Palmitate</keyword>